<comment type="caution">
    <text evidence="10">The sequence shown here is derived from an EMBL/GenBank/DDBJ whole genome shotgun (WGS) entry which is preliminary data.</text>
</comment>
<keyword evidence="6" id="KW-0408">Iron</keyword>
<dbReference type="InterPro" id="IPR005839">
    <property type="entry name" value="Methylthiotransferase"/>
</dbReference>
<dbReference type="Gene3D" id="2.40.50.140">
    <property type="entry name" value="Nucleic acid-binding proteins"/>
    <property type="match status" value="1"/>
</dbReference>
<dbReference type="InterPro" id="IPR038135">
    <property type="entry name" value="Methylthiotransferase_N_sf"/>
</dbReference>
<dbReference type="SFLD" id="SFLDG01061">
    <property type="entry name" value="methylthiotransferase"/>
    <property type="match status" value="1"/>
</dbReference>
<dbReference type="SFLD" id="SFLDG01082">
    <property type="entry name" value="B12-binding_domain_containing"/>
    <property type="match status" value="1"/>
</dbReference>
<evidence type="ECO:0000256" key="5">
    <source>
        <dbReference type="ARBA" id="ARBA00022723"/>
    </source>
</evidence>
<dbReference type="Proteomes" id="UP001061958">
    <property type="component" value="Unassembled WGS sequence"/>
</dbReference>
<dbReference type="SMART" id="SM00729">
    <property type="entry name" value="Elp3"/>
    <property type="match status" value="1"/>
</dbReference>
<evidence type="ECO:0000313" key="11">
    <source>
        <dbReference type="Proteomes" id="UP001061958"/>
    </source>
</evidence>
<evidence type="ECO:0000256" key="6">
    <source>
        <dbReference type="ARBA" id="ARBA00023004"/>
    </source>
</evidence>
<sequence length="491" mass="56041">MAFLVKIHYNYGQKSQKQLSSHQKKFYCPNTYRIIMSKRDQDRKVALVSLGCPKNTVDAEVLLGNLKSKGFQIVDKMEKADAVIINTCGFIEDAKRESLSFIFKALDGKKKHLKGVVVTGCLAQRYAQELAEKIPQVDAFVGFESYPNVAHTLNQIFSKQEANRVQVGEATVPFQSEYIRHSLTPKHSAYLRVAEGCNHECSFCSIPSFRGRFRSKPFESVMEEAKILVQSGVCELNIIAEDTNQYGMDFSRDKRRLADLLYQLADLSSLKWIRLLYCYPSYFSPALIRAIAEIPKVVKYIDIPLQHASDRVLRRMNRPGSQYTRQLLNQLKENIPELCLRSTFICGFPGETEDDHQELVRFIKEWGFCRAGFFTYSLEENTSAYSMDGHISDQVKQARKDELVSLQQSIQESLATKWIGKKMNVLIDKVEKGYSKGRAYFDAPEIDGVVYVLHRLSPGRIYPIEILGTNGWDLYGQVSSPFYEESLGTIQ</sequence>
<reference evidence="10" key="1">
    <citation type="journal article" date="2022" name="Proc. Natl. Acad. Sci. U.S.A.">
        <title>Life cycle and functional genomics of the unicellular red alga Galdieria for elucidating algal and plant evolution and industrial use.</title>
        <authorList>
            <person name="Hirooka S."/>
            <person name="Itabashi T."/>
            <person name="Ichinose T.M."/>
            <person name="Onuma R."/>
            <person name="Fujiwara T."/>
            <person name="Yamashita S."/>
            <person name="Jong L.W."/>
            <person name="Tomita R."/>
            <person name="Iwane A.H."/>
            <person name="Miyagishima S.Y."/>
        </authorList>
    </citation>
    <scope>NUCLEOTIDE SEQUENCE</scope>
    <source>
        <strain evidence="10">NBRC 102759</strain>
    </source>
</reference>
<evidence type="ECO:0000259" key="8">
    <source>
        <dbReference type="PROSITE" id="PS51449"/>
    </source>
</evidence>
<comment type="cofactor">
    <cofactor evidence="1">
        <name>[4Fe-4S] cluster</name>
        <dbReference type="ChEBI" id="CHEBI:49883"/>
    </cofactor>
</comment>
<accession>A0A9C7US91</accession>
<keyword evidence="7" id="KW-0411">Iron-sulfur</keyword>
<protein>
    <submittedName>
        <fullName evidence="10">Uncharacterized protein</fullName>
    </submittedName>
</protein>
<dbReference type="GO" id="GO:0006400">
    <property type="term" value="P:tRNA modification"/>
    <property type="evidence" value="ECO:0007669"/>
    <property type="project" value="InterPro"/>
</dbReference>
<evidence type="ECO:0000313" key="10">
    <source>
        <dbReference type="EMBL" id="GJQ13811.1"/>
    </source>
</evidence>
<dbReference type="GO" id="GO:0051539">
    <property type="term" value="F:4 iron, 4 sulfur cluster binding"/>
    <property type="evidence" value="ECO:0007669"/>
    <property type="project" value="UniProtKB-KW"/>
</dbReference>
<dbReference type="PROSITE" id="PS51918">
    <property type="entry name" value="RADICAL_SAM"/>
    <property type="match status" value="1"/>
</dbReference>
<dbReference type="InterPro" id="IPR006638">
    <property type="entry name" value="Elp3/MiaA/NifB-like_rSAM"/>
</dbReference>
<keyword evidence="11" id="KW-1185">Reference proteome</keyword>
<dbReference type="InterPro" id="IPR013848">
    <property type="entry name" value="Methylthiotransferase_N"/>
</dbReference>
<dbReference type="HAMAP" id="MF_01865">
    <property type="entry name" value="MTTase_RimO"/>
    <property type="match status" value="1"/>
</dbReference>
<keyword evidence="2" id="KW-0004">4Fe-4S</keyword>
<dbReference type="Pfam" id="PF18693">
    <property type="entry name" value="TRAM_2"/>
    <property type="match status" value="1"/>
</dbReference>
<dbReference type="Gene3D" id="3.40.50.12160">
    <property type="entry name" value="Methylthiotransferase, N-terminal domain"/>
    <property type="match status" value="1"/>
</dbReference>
<dbReference type="CDD" id="cd01335">
    <property type="entry name" value="Radical_SAM"/>
    <property type="match status" value="1"/>
</dbReference>
<dbReference type="Gene3D" id="3.80.30.20">
    <property type="entry name" value="tm_1862 like domain"/>
    <property type="match status" value="1"/>
</dbReference>
<dbReference type="NCBIfam" id="TIGR00089">
    <property type="entry name" value="MiaB/RimO family radical SAM methylthiotransferase"/>
    <property type="match status" value="1"/>
</dbReference>
<dbReference type="InterPro" id="IPR023404">
    <property type="entry name" value="rSAM_horseshoe"/>
</dbReference>
<dbReference type="PANTHER" id="PTHR43837">
    <property type="entry name" value="RIBOSOMAL PROTEIN S12 METHYLTHIOTRANSFERASE RIMO"/>
    <property type="match status" value="1"/>
</dbReference>
<dbReference type="FunFam" id="3.40.50.12160:FF:000003">
    <property type="entry name" value="CDK5 regulatory subunit-associated protein 1"/>
    <property type="match status" value="1"/>
</dbReference>
<dbReference type="InterPro" id="IPR058240">
    <property type="entry name" value="rSAM_sf"/>
</dbReference>
<dbReference type="GO" id="GO:0035599">
    <property type="term" value="F:aspartic acid methylthiotransferase activity"/>
    <property type="evidence" value="ECO:0007669"/>
    <property type="project" value="TreeGrafter"/>
</dbReference>
<evidence type="ECO:0000256" key="4">
    <source>
        <dbReference type="ARBA" id="ARBA00022691"/>
    </source>
</evidence>
<dbReference type="InterPro" id="IPR007197">
    <property type="entry name" value="rSAM"/>
</dbReference>
<dbReference type="EMBL" id="BQMJ01000047">
    <property type="protein sequence ID" value="GJQ13811.1"/>
    <property type="molecule type" value="Genomic_DNA"/>
</dbReference>
<keyword evidence="5" id="KW-0479">Metal-binding</keyword>
<dbReference type="Pfam" id="PF00919">
    <property type="entry name" value="UPF0004"/>
    <property type="match status" value="1"/>
</dbReference>
<dbReference type="NCBIfam" id="TIGR01125">
    <property type="entry name" value="30S ribosomal protein S12 methylthiotransferase RimO"/>
    <property type="match status" value="1"/>
</dbReference>
<evidence type="ECO:0000259" key="9">
    <source>
        <dbReference type="PROSITE" id="PS51918"/>
    </source>
</evidence>
<name>A0A9C7US91_9RHOD</name>
<organism evidence="10 11">
    <name type="scientific">Galdieria partita</name>
    <dbReference type="NCBI Taxonomy" id="83374"/>
    <lineage>
        <taxon>Eukaryota</taxon>
        <taxon>Rhodophyta</taxon>
        <taxon>Bangiophyceae</taxon>
        <taxon>Galdieriales</taxon>
        <taxon>Galdieriaceae</taxon>
        <taxon>Galdieria</taxon>
    </lineage>
</organism>
<feature type="domain" description="MTTase N-terminal" evidence="8">
    <location>
        <begin position="43"/>
        <end position="158"/>
    </location>
</feature>
<dbReference type="OrthoDB" id="190098at2759"/>
<dbReference type="SUPFAM" id="SSF102114">
    <property type="entry name" value="Radical SAM enzymes"/>
    <property type="match status" value="1"/>
</dbReference>
<dbReference type="InterPro" id="IPR020612">
    <property type="entry name" value="Methylthiotransferase_CS"/>
</dbReference>
<dbReference type="GO" id="GO:0005829">
    <property type="term" value="C:cytosol"/>
    <property type="evidence" value="ECO:0007669"/>
    <property type="project" value="TreeGrafter"/>
</dbReference>
<dbReference type="FunFam" id="3.80.30.20:FF:000001">
    <property type="entry name" value="tRNA-2-methylthio-N(6)-dimethylallyladenosine synthase 2"/>
    <property type="match status" value="1"/>
</dbReference>
<proteinExistence type="inferred from homology"/>
<evidence type="ECO:0000256" key="1">
    <source>
        <dbReference type="ARBA" id="ARBA00001966"/>
    </source>
</evidence>
<dbReference type="InterPro" id="IPR005840">
    <property type="entry name" value="Ribosomal_uS12_MeSTrfase_RimO"/>
</dbReference>
<dbReference type="GO" id="GO:0046872">
    <property type="term" value="F:metal ion binding"/>
    <property type="evidence" value="ECO:0007669"/>
    <property type="project" value="UniProtKB-KW"/>
</dbReference>
<dbReference type="PROSITE" id="PS01278">
    <property type="entry name" value="MTTASE_RADICAL"/>
    <property type="match status" value="1"/>
</dbReference>
<dbReference type="SFLD" id="SFLDS00029">
    <property type="entry name" value="Radical_SAM"/>
    <property type="match status" value="1"/>
</dbReference>
<dbReference type="SFLD" id="SFLDF00274">
    <property type="entry name" value="ribosomal_protein_S12_methylth"/>
    <property type="match status" value="1"/>
</dbReference>
<reference evidence="10" key="2">
    <citation type="submission" date="2022-01" db="EMBL/GenBank/DDBJ databases">
        <authorList>
            <person name="Hirooka S."/>
            <person name="Miyagishima S.Y."/>
        </authorList>
    </citation>
    <scope>NUCLEOTIDE SEQUENCE</scope>
    <source>
        <strain evidence="10">NBRC 102759</strain>
    </source>
</reference>
<keyword evidence="4" id="KW-0949">S-adenosyl-L-methionine</keyword>
<gene>
    <name evidence="10" type="ORF">GpartN1_g5602.t1</name>
</gene>
<dbReference type="AlphaFoldDB" id="A0A9C7US91"/>
<dbReference type="PROSITE" id="PS51449">
    <property type="entry name" value="MTTASE_N"/>
    <property type="match status" value="1"/>
</dbReference>
<dbReference type="Pfam" id="PF04055">
    <property type="entry name" value="Radical_SAM"/>
    <property type="match status" value="1"/>
</dbReference>
<keyword evidence="3" id="KW-0963">Cytoplasm</keyword>
<dbReference type="PANTHER" id="PTHR43837:SF1">
    <property type="entry name" value="RIBOSOMAL PROTEIN US12 METHYLTHIOTRANSFERASE RIMO"/>
    <property type="match status" value="1"/>
</dbReference>
<evidence type="ECO:0000256" key="2">
    <source>
        <dbReference type="ARBA" id="ARBA00022485"/>
    </source>
</evidence>
<evidence type="ECO:0000256" key="7">
    <source>
        <dbReference type="ARBA" id="ARBA00023014"/>
    </source>
</evidence>
<dbReference type="InterPro" id="IPR002792">
    <property type="entry name" value="TRAM_dom"/>
</dbReference>
<evidence type="ECO:0000256" key="3">
    <source>
        <dbReference type="ARBA" id="ARBA00022490"/>
    </source>
</evidence>
<feature type="domain" description="Radical SAM core" evidence="9">
    <location>
        <begin position="183"/>
        <end position="413"/>
    </location>
</feature>
<dbReference type="InterPro" id="IPR012340">
    <property type="entry name" value="NA-bd_OB-fold"/>
</dbReference>